<keyword evidence="5" id="KW-0472">Membrane</keyword>
<keyword evidence="6 9" id="KW-0675">Receptor</keyword>
<dbReference type="PANTHER" id="PTHR10269">
    <property type="entry name" value="GDNF RECEPTOR ALPHA"/>
    <property type="match status" value="1"/>
</dbReference>
<evidence type="ECO:0000256" key="1">
    <source>
        <dbReference type="ARBA" id="ARBA00004236"/>
    </source>
</evidence>
<keyword evidence="7" id="KW-0325">Glycoprotein</keyword>
<dbReference type="InterPro" id="IPR016017">
    <property type="entry name" value="GDNF/GAS1"/>
</dbReference>
<keyword evidence="10" id="KW-1185">Reference proteome</keyword>
<protein>
    <submittedName>
        <fullName evidence="9">GDNF family receptor alpha-2</fullName>
    </submittedName>
</protein>
<evidence type="ECO:0000256" key="5">
    <source>
        <dbReference type="ARBA" id="ARBA00023136"/>
    </source>
</evidence>
<keyword evidence="4" id="KW-0732">Signal</keyword>
<comment type="subcellular location">
    <subcellularLocation>
        <location evidence="1">Cell membrane</location>
    </subcellularLocation>
</comment>
<dbReference type="SUPFAM" id="SSF110035">
    <property type="entry name" value="GDNF receptor-like"/>
    <property type="match status" value="1"/>
</dbReference>
<dbReference type="EMBL" id="JACTAM010000010">
    <property type="protein sequence ID" value="KAI2659908.1"/>
    <property type="molecule type" value="Genomic_DNA"/>
</dbReference>
<dbReference type="Gene3D" id="1.10.220.110">
    <property type="entry name" value="GDNF binding domain"/>
    <property type="match status" value="1"/>
</dbReference>
<comment type="caution">
    <text evidence="9">The sequence shown here is derived from an EMBL/GenBank/DDBJ whole genome shotgun (WGS) entry which is preliminary data.</text>
</comment>
<evidence type="ECO:0000256" key="2">
    <source>
        <dbReference type="ARBA" id="ARBA00005961"/>
    </source>
</evidence>
<evidence type="ECO:0000313" key="9">
    <source>
        <dbReference type="EMBL" id="KAI2659908.1"/>
    </source>
</evidence>
<evidence type="ECO:0000256" key="7">
    <source>
        <dbReference type="ARBA" id="ARBA00023180"/>
    </source>
</evidence>
<dbReference type="Proteomes" id="UP000830375">
    <property type="component" value="Unassembled WGS sequence"/>
</dbReference>
<evidence type="ECO:0000256" key="3">
    <source>
        <dbReference type="ARBA" id="ARBA00022475"/>
    </source>
</evidence>
<reference evidence="9 10" key="1">
    <citation type="submission" date="2022-01" db="EMBL/GenBank/DDBJ databases">
        <title>A high-quality chromosome-level genome assembly of rohu carp, Labeo rohita.</title>
        <authorList>
            <person name="Arick M.A. II"/>
            <person name="Hsu C.-Y."/>
            <person name="Magbanua Z."/>
            <person name="Pechanova O."/>
            <person name="Grover C."/>
            <person name="Miller E."/>
            <person name="Thrash A."/>
            <person name="Ezzel L."/>
            <person name="Alam S."/>
            <person name="Benzie J."/>
            <person name="Hamilton M."/>
            <person name="Karsi A."/>
            <person name="Lawrence M.L."/>
            <person name="Peterson D.G."/>
        </authorList>
    </citation>
    <scope>NUCLEOTIDE SEQUENCE [LARGE SCALE GENOMIC DNA]</scope>
    <source>
        <strain evidence="10">BAU-BD-2019</strain>
        <tissue evidence="9">Blood</tissue>
    </source>
</reference>
<gene>
    <name evidence="9" type="ORF">H4Q32_022476</name>
</gene>
<dbReference type="Pfam" id="PF02351">
    <property type="entry name" value="GDNF"/>
    <property type="match status" value="1"/>
</dbReference>
<proteinExistence type="inferred from homology"/>
<evidence type="ECO:0000313" key="10">
    <source>
        <dbReference type="Proteomes" id="UP000830375"/>
    </source>
</evidence>
<comment type="similarity">
    <text evidence="2">Belongs to the GDNFR family.</text>
</comment>
<dbReference type="PRINTS" id="PR01316">
    <property type="entry name" value="GDNFRECEPTOR"/>
</dbReference>
<dbReference type="InterPro" id="IPR003438">
    <property type="entry name" value="GDNF_rcpt"/>
</dbReference>
<evidence type="ECO:0000259" key="8">
    <source>
        <dbReference type="SMART" id="SM00907"/>
    </source>
</evidence>
<dbReference type="InterPro" id="IPR037193">
    <property type="entry name" value="GDNF_alpha"/>
</dbReference>
<evidence type="ECO:0000256" key="6">
    <source>
        <dbReference type="ARBA" id="ARBA00023170"/>
    </source>
</evidence>
<organism evidence="9 10">
    <name type="scientific">Labeo rohita</name>
    <name type="common">Indian major carp</name>
    <name type="synonym">Cyprinus rohita</name>
    <dbReference type="NCBI Taxonomy" id="84645"/>
    <lineage>
        <taxon>Eukaryota</taxon>
        <taxon>Metazoa</taxon>
        <taxon>Chordata</taxon>
        <taxon>Craniata</taxon>
        <taxon>Vertebrata</taxon>
        <taxon>Euteleostomi</taxon>
        <taxon>Actinopterygii</taxon>
        <taxon>Neopterygii</taxon>
        <taxon>Teleostei</taxon>
        <taxon>Ostariophysi</taxon>
        <taxon>Cypriniformes</taxon>
        <taxon>Cyprinidae</taxon>
        <taxon>Labeoninae</taxon>
        <taxon>Labeonini</taxon>
        <taxon>Labeo</taxon>
    </lineage>
</organism>
<dbReference type="PANTHER" id="PTHR10269:SF4">
    <property type="entry name" value="GDNF FAMILY RECEPTOR ALPHA-2"/>
    <property type="match status" value="1"/>
</dbReference>
<feature type="domain" description="GDNF/GAS1" evidence="8">
    <location>
        <begin position="2"/>
        <end position="75"/>
    </location>
</feature>
<sequence>MNCQTTPHSITSCPNDNYHGCLVSYVGLIGSDVTPNYVDASHTNITISPWCGCRGSGNHEAECEAFLRDFRENTCLRNAIQAFGYGTDAGLVPITESQSAVPSVRTNLQPAIITKHVINSNDVKQIDSACVFSTCANLQNVLNPNMEGSIDSVGSHQADNNRARHSSVTSISVSAATLTLAFALVNQVL</sequence>
<accession>A0ABQ8MDG3</accession>
<keyword evidence="3" id="KW-1003">Cell membrane</keyword>
<evidence type="ECO:0000256" key="4">
    <source>
        <dbReference type="ARBA" id="ARBA00022729"/>
    </source>
</evidence>
<dbReference type="SMART" id="SM00907">
    <property type="entry name" value="GDNF"/>
    <property type="match status" value="1"/>
</dbReference>
<name>A0ABQ8MDG3_LABRO</name>